<gene>
    <name evidence="1" type="ORF">Apa02nite_095100</name>
</gene>
<name>A0ABQ4BRW2_9ACTN</name>
<dbReference type="EMBL" id="BOMS01000172">
    <property type="protein sequence ID" value="GIE73402.1"/>
    <property type="molecule type" value="Genomic_DNA"/>
</dbReference>
<dbReference type="RefSeq" id="WP_203831000.1">
    <property type="nucleotide sequence ID" value="NZ_BAAATY010000064.1"/>
</dbReference>
<dbReference type="Proteomes" id="UP000624709">
    <property type="component" value="Unassembled WGS sequence"/>
</dbReference>
<evidence type="ECO:0008006" key="3">
    <source>
        <dbReference type="Google" id="ProtNLM"/>
    </source>
</evidence>
<comment type="caution">
    <text evidence="1">The sequence shown here is derived from an EMBL/GenBank/DDBJ whole genome shotgun (WGS) entry which is preliminary data.</text>
</comment>
<organism evidence="1 2">
    <name type="scientific">Actinoplanes palleronii</name>
    <dbReference type="NCBI Taxonomy" id="113570"/>
    <lineage>
        <taxon>Bacteria</taxon>
        <taxon>Bacillati</taxon>
        <taxon>Actinomycetota</taxon>
        <taxon>Actinomycetes</taxon>
        <taxon>Micromonosporales</taxon>
        <taxon>Micromonosporaceae</taxon>
        <taxon>Actinoplanes</taxon>
    </lineage>
</organism>
<keyword evidence="2" id="KW-1185">Reference proteome</keyword>
<reference evidence="1 2" key="1">
    <citation type="submission" date="2021-01" db="EMBL/GenBank/DDBJ databases">
        <title>Whole genome shotgun sequence of Actinoplanes palleronii NBRC 14916.</title>
        <authorList>
            <person name="Komaki H."/>
            <person name="Tamura T."/>
        </authorList>
    </citation>
    <scope>NUCLEOTIDE SEQUENCE [LARGE SCALE GENOMIC DNA]</scope>
    <source>
        <strain evidence="1 2">NBRC 14916</strain>
    </source>
</reference>
<evidence type="ECO:0000313" key="2">
    <source>
        <dbReference type="Proteomes" id="UP000624709"/>
    </source>
</evidence>
<proteinExistence type="predicted"/>
<evidence type="ECO:0000313" key="1">
    <source>
        <dbReference type="EMBL" id="GIE73402.1"/>
    </source>
</evidence>
<accession>A0ABQ4BRW2</accession>
<protein>
    <recommendedName>
        <fullName evidence="3">PIN domain-containing protein</fullName>
    </recommendedName>
</protein>
<sequence length="137" mass="15075">MNPHHSLRVLDASALVELMQGHPKMMQLVGQAHVGARTVVVPALAALEAQVAVRAKVSIWDHLLKLPGLRDLDLPARTAIQVGDIAGPRLQRYPLHTELMAEQMVAQIVHEASQMNAVVVTRIPTLYRGYPIVLMEL</sequence>